<keyword evidence="4 15" id="KW-0963">Cytoplasm</keyword>
<dbReference type="InterPro" id="IPR045060">
    <property type="entry name" value="Phe-tRNA-ligase_IIc_bsu"/>
</dbReference>
<feature type="binding site" evidence="15">
    <location>
        <position position="488"/>
    </location>
    <ligand>
        <name>Mg(2+)</name>
        <dbReference type="ChEBI" id="CHEBI:18420"/>
        <note>shared with alpha subunit</note>
    </ligand>
</feature>
<evidence type="ECO:0000256" key="10">
    <source>
        <dbReference type="ARBA" id="ARBA00022842"/>
    </source>
</evidence>
<feature type="domain" description="B5" evidence="19">
    <location>
        <begin position="425"/>
        <end position="501"/>
    </location>
</feature>
<dbReference type="GO" id="GO:0004826">
    <property type="term" value="F:phenylalanine-tRNA ligase activity"/>
    <property type="evidence" value="ECO:0007669"/>
    <property type="project" value="UniProtKB-UniRule"/>
</dbReference>
<dbReference type="Gene3D" id="3.30.930.10">
    <property type="entry name" value="Bira Bifunctional Protein, Domain 2"/>
    <property type="match status" value="1"/>
</dbReference>
<keyword evidence="7 15" id="KW-0479">Metal-binding</keyword>
<dbReference type="SUPFAM" id="SSF50249">
    <property type="entry name" value="Nucleic acid-binding proteins"/>
    <property type="match status" value="1"/>
</dbReference>
<evidence type="ECO:0000313" key="21">
    <source>
        <dbReference type="Proteomes" id="UP000426027"/>
    </source>
</evidence>
<evidence type="ECO:0000256" key="8">
    <source>
        <dbReference type="ARBA" id="ARBA00022741"/>
    </source>
</evidence>
<dbReference type="InterPro" id="IPR005121">
    <property type="entry name" value="Fdx_antiC-bd"/>
</dbReference>
<sequence length="818" mass="89421">MTISYKWLCEYLPVGESLPAELVEPEKLSKILTAVGLEVESLDYYESLKGGLKGVVIGEVLTCAKHPDADKLSITTVSIGEGEPLQIVCGAPNVAAGQKVVVATVGSTIYPSTGEPLTMKKAKIRGVESHGMICAEDEIGMGSSHAGILVLDEKAVPGTPAAEYFQLYTDWIYEIGLTPNRMDAMSHLGVAKDVCAYLSHHHKKHIAVKTPLKNNSLKASETVKLPIEVVIENTEACQRYAGVSIAGVTVKESPDWLKDKLKSIGLRPINNIVDVTNFILHETGQPLHAFDADKIAGGKVLVKNLPEGTPFVTLDEKERKLNEADLMICNANSEGMCIGGVFGGLHSGVSDTTTNIFLESAWFHPVSIRKTSFRHGLRTDAATRFEKGVDISNTVAVLKRAAALILETGGGEIASDVVDVYPNPKEKKQVAIKYHYLKKLSGKNYHPDAVKQILEALGFEFIKEGQDDLWFAVPFSKPDISLPADIVEEIMRIDGYDNVEIPAVISMAPSNDLLGPEEALKEKVANYLVGLGFNEMLTNSITNSKYYTAEVVAGGVKMLNNLSADLDMLRPSMMETGLESILNNLNRKNNQLQLFEFGKTYHSAGVGNYSEKRMLTLFVTGEATNAHWRSTGAPKDLFYLKAAVANLLSIIGLQSVQLIPYSSDELNGLEVLLNGKQSIGVVGFIGNAKLRRFDIKQPVLMANLNWDSILTAALQQKVSYKELAKYPAVERDLALVLDKAVSFAQIEAAVQQVKLPRLQSMRLFDVFESDKLGAGKKSLAIKFVFQDAEKTLTDSDVESMVGKLMKTFEKELQAEIRK</sequence>
<dbReference type="InterPro" id="IPR045864">
    <property type="entry name" value="aa-tRNA-synth_II/BPL/LPL"/>
</dbReference>
<feature type="domain" description="TRNA-binding" evidence="17">
    <location>
        <begin position="49"/>
        <end position="162"/>
    </location>
</feature>
<dbReference type="Gene3D" id="3.50.40.10">
    <property type="entry name" value="Phenylalanyl-trna Synthetase, Chain B, domain 3"/>
    <property type="match status" value="1"/>
</dbReference>
<evidence type="ECO:0000256" key="5">
    <source>
        <dbReference type="ARBA" id="ARBA00022555"/>
    </source>
</evidence>
<dbReference type="NCBIfam" id="NF045760">
    <property type="entry name" value="YtpR"/>
    <property type="match status" value="1"/>
</dbReference>
<evidence type="ECO:0000256" key="16">
    <source>
        <dbReference type="PROSITE-ProRule" id="PRU00209"/>
    </source>
</evidence>
<evidence type="ECO:0000259" key="18">
    <source>
        <dbReference type="PROSITE" id="PS51447"/>
    </source>
</evidence>
<dbReference type="CDD" id="cd02796">
    <property type="entry name" value="tRNA_bind_bactPheRS"/>
    <property type="match status" value="1"/>
</dbReference>
<keyword evidence="8 15" id="KW-0547">Nucleotide-binding</keyword>
<evidence type="ECO:0000256" key="2">
    <source>
        <dbReference type="ARBA" id="ARBA00008653"/>
    </source>
</evidence>
<feature type="binding site" evidence="15">
    <location>
        <position position="489"/>
    </location>
    <ligand>
        <name>Mg(2+)</name>
        <dbReference type="ChEBI" id="CHEBI:18420"/>
        <note>shared with alpha subunit</note>
    </ligand>
</feature>
<dbReference type="InterPro" id="IPR041616">
    <property type="entry name" value="PheRS_beta_core"/>
</dbReference>
<evidence type="ECO:0000259" key="19">
    <source>
        <dbReference type="PROSITE" id="PS51483"/>
    </source>
</evidence>
<evidence type="ECO:0000256" key="13">
    <source>
        <dbReference type="ARBA" id="ARBA00023146"/>
    </source>
</evidence>
<dbReference type="GO" id="GO:0009328">
    <property type="term" value="C:phenylalanine-tRNA ligase complex"/>
    <property type="evidence" value="ECO:0007669"/>
    <property type="project" value="TreeGrafter"/>
</dbReference>
<evidence type="ECO:0000256" key="6">
    <source>
        <dbReference type="ARBA" id="ARBA00022598"/>
    </source>
</evidence>
<feature type="domain" description="FDX-ACB" evidence="18">
    <location>
        <begin position="724"/>
        <end position="817"/>
    </location>
</feature>
<comment type="catalytic activity">
    <reaction evidence="14 15">
        <text>tRNA(Phe) + L-phenylalanine + ATP = L-phenylalanyl-tRNA(Phe) + AMP + diphosphate + H(+)</text>
        <dbReference type="Rhea" id="RHEA:19413"/>
        <dbReference type="Rhea" id="RHEA-COMP:9668"/>
        <dbReference type="Rhea" id="RHEA-COMP:9699"/>
        <dbReference type="ChEBI" id="CHEBI:15378"/>
        <dbReference type="ChEBI" id="CHEBI:30616"/>
        <dbReference type="ChEBI" id="CHEBI:33019"/>
        <dbReference type="ChEBI" id="CHEBI:58095"/>
        <dbReference type="ChEBI" id="CHEBI:78442"/>
        <dbReference type="ChEBI" id="CHEBI:78531"/>
        <dbReference type="ChEBI" id="CHEBI:456215"/>
        <dbReference type="EC" id="6.1.1.20"/>
    </reaction>
</comment>
<evidence type="ECO:0000259" key="17">
    <source>
        <dbReference type="PROSITE" id="PS50886"/>
    </source>
</evidence>
<dbReference type="FunFam" id="3.30.70.380:FF:000001">
    <property type="entry name" value="Phenylalanine--tRNA ligase beta subunit"/>
    <property type="match status" value="1"/>
</dbReference>
<evidence type="ECO:0000256" key="14">
    <source>
        <dbReference type="ARBA" id="ARBA00049255"/>
    </source>
</evidence>
<keyword evidence="12 15" id="KW-0648">Protein biosynthesis</keyword>
<comment type="similarity">
    <text evidence="2 15">Belongs to the phenylalanyl-tRNA synthetase beta subunit family. Type 1 subfamily.</text>
</comment>
<accession>A0A6I6G2S1</accession>
<dbReference type="Pfam" id="PF03147">
    <property type="entry name" value="FDX-ACB"/>
    <property type="match status" value="1"/>
</dbReference>
<dbReference type="PANTHER" id="PTHR10947">
    <property type="entry name" value="PHENYLALANYL-TRNA SYNTHETASE BETA CHAIN AND LEUCINE-RICH REPEAT-CONTAINING PROTEIN 47"/>
    <property type="match status" value="1"/>
</dbReference>
<dbReference type="SMART" id="SM00873">
    <property type="entry name" value="B3_4"/>
    <property type="match status" value="1"/>
</dbReference>
<dbReference type="SUPFAM" id="SSF46955">
    <property type="entry name" value="Putative DNA-binding domain"/>
    <property type="match status" value="1"/>
</dbReference>
<feature type="binding site" evidence="15">
    <location>
        <position position="479"/>
    </location>
    <ligand>
        <name>Mg(2+)</name>
        <dbReference type="ChEBI" id="CHEBI:18420"/>
        <note>shared with alpha subunit</note>
    </ligand>
</feature>
<comment type="subcellular location">
    <subcellularLocation>
        <location evidence="1 15">Cytoplasm</location>
    </subcellularLocation>
</comment>
<dbReference type="Gene3D" id="3.30.56.10">
    <property type="match status" value="2"/>
</dbReference>
<dbReference type="InterPro" id="IPR004532">
    <property type="entry name" value="Phe-tRNA-ligase_IIc_bsu_bact"/>
</dbReference>
<evidence type="ECO:0000256" key="4">
    <source>
        <dbReference type="ARBA" id="ARBA00022490"/>
    </source>
</evidence>
<dbReference type="InterPro" id="IPR005147">
    <property type="entry name" value="tRNA_synthase_B5-dom"/>
</dbReference>
<dbReference type="FunFam" id="3.50.40.10:FF:000001">
    <property type="entry name" value="Phenylalanine--tRNA ligase beta subunit"/>
    <property type="match status" value="1"/>
</dbReference>
<dbReference type="InterPro" id="IPR009061">
    <property type="entry name" value="DNA-bd_dom_put_sf"/>
</dbReference>
<evidence type="ECO:0000256" key="15">
    <source>
        <dbReference type="HAMAP-Rule" id="MF_00283"/>
    </source>
</evidence>
<keyword evidence="13 15" id="KW-0030">Aminoacyl-tRNA synthetase</keyword>
<dbReference type="Gene3D" id="2.40.50.140">
    <property type="entry name" value="Nucleic acid-binding proteins"/>
    <property type="match status" value="1"/>
</dbReference>
<dbReference type="FunFam" id="2.40.50.140:FF:000045">
    <property type="entry name" value="Phenylalanine--tRNA ligase beta subunit"/>
    <property type="match status" value="1"/>
</dbReference>
<keyword evidence="5 16" id="KW-0820">tRNA-binding</keyword>
<evidence type="ECO:0000256" key="9">
    <source>
        <dbReference type="ARBA" id="ARBA00022840"/>
    </source>
</evidence>
<dbReference type="SUPFAM" id="SSF54991">
    <property type="entry name" value="Anticodon-binding domain of PheRS"/>
    <property type="match status" value="1"/>
</dbReference>
<dbReference type="NCBIfam" id="TIGR00472">
    <property type="entry name" value="pheT_bact"/>
    <property type="match status" value="1"/>
</dbReference>
<dbReference type="Pfam" id="PF17759">
    <property type="entry name" value="tRNA_synthFbeta"/>
    <property type="match status" value="1"/>
</dbReference>
<dbReference type="SUPFAM" id="SSF56037">
    <property type="entry name" value="PheT/TilS domain"/>
    <property type="match status" value="1"/>
</dbReference>
<dbReference type="AlphaFoldDB" id="A0A6I6G2S1"/>
<evidence type="ECO:0000256" key="12">
    <source>
        <dbReference type="ARBA" id="ARBA00022917"/>
    </source>
</evidence>
<dbReference type="RefSeq" id="WP_157476184.1">
    <property type="nucleotide sequence ID" value="NZ_CP046566.1"/>
</dbReference>
<dbReference type="SUPFAM" id="SSF55681">
    <property type="entry name" value="Class II aaRS and biotin synthetases"/>
    <property type="match status" value="1"/>
</dbReference>
<dbReference type="SMART" id="SM00896">
    <property type="entry name" value="FDX-ACB"/>
    <property type="match status" value="1"/>
</dbReference>
<proteinExistence type="inferred from homology"/>
<dbReference type="Pfam" id="PF03483">
    <property type="entry name" value="B3_4"/>
    <property type="match status" value="1"/>
</dbReference>
<comment type="subunit">
    <text evidence="3 15">Tetramer of two alpha and two beta subunits.</text>
</comment>
<dbReference type="InterPro" id="IPR020825">
    <property type="entry name" value="Phe-tRNA_synthase-like_B3/B4"/>
</dbReference>
<dbReference type="GO" id="GO:0006432">
    <property type="term" value="P:phenylalanyl-tRNA aminoacylation"/>
    <property type="evidence" value="ECO:0007669"/>
    <property type="project" value="UniProtKB-UniRule"/>
</dbReference>
<dbReference type="PROSITE" id="PS50886">
    <property type="entry name" value="TRBD"/>
    <property type="match status" value="1"/>
</dbReference>
<dbReference type="GO" id="GO:0005524">
    <property type="term" value="F:ATP binding"/>
    <property type="evidence" value="ECO:0007669"/>
    <property type="project" value="UniProtKB-UniRule"/>
</dbReference>
<gene>
    <name evidence="15" type="primary">pheT</name>
    <name evidence="20" type="ORF">GLV81_01425</name>
</gene>
<dbReference type="InterPro" id="IPR005146">
    <property type="entry name" value="B3/B4_tRNA-bd"/>
</dbReference>
<dbReference type="Gene3D" id="3.30.70.380">
    <property type="entry name" value="Ferrodoxin-fold anticodon-binding domain"/>
    <property type="match status" value="1"/>
</dbReference>
<dbReference type="InterPro" id="IPR012340">
    <property type="entry name" value="NA-bd_OB-fold"/>
</dbReference>
<organism evidence="20 21">
    <name type="scientific">Phnomibacter ginsenosidimutans</name>
    <dbReference type="NCBI Taxonomy" id="2676868"/>
    <lineage>
        <taxon>Bacteria</taxon>
        <taxon>Pseudomonadati</taxon>
        <taxon>Bacteroidota</taxon>
        <taxon>Chitinophagia</taxon>
        <taxon>Chitinophagales</taxon>
        <taxon>Chitinophagaceae</taxon>
        <taxon>Phnomibacter</taxon>
    </lineage>
</organism>
<comment type="cofactor">
    <cofactor evidence="15">
        <name>Mg(2+)</name>
        <dbReference type="ChEBI" id="CHEBI:18420"/>
    </cofactor>
    <text evidence="15">Binds 2 magnesium ions per tetramer.</text>
</comment>
<dbReference type="PANTHER" id="PTHR10947:SF0">
    <property type="entry name" value="PHENYLALANINE--TRNA LIGASE BETA SUBUNIT"/>
    <property type="match status" value="1"/>
</dbReference>
<dbReference type="PROSITE" id="PS51483">
    <property type="entry name" value="B5"/>
    <property type="match status" value="1"/>
</dbReference>
<dbReference type="EMBL" id="CP046566">
    <property type="protein sequence ID" value="QGW26936.1"/>
    <property type="molecule type" value="Genomic_DNA"/>
</dbReference>
<feature type="binding site" evidence="15">
    <location>
        <position position="485"/>
    </location>
    <ligand>
        <name>Mg(2+)</name>
        <dbReference type="ChEBI" id="CHEBI:18420"/>
        <note>shared with alpha subunit</note>
    </ligand>
</feature>
<dbReference type="EC" id="6.1.1.20" evidence="15"/>
<evidence type="ECO:0000313" key="20">
    <source>
        <dbReference type="EMBL" id="QGW26936.1"/>
    </source>
</evidence>
<keyword evidence="21" id="KW-1185">Reference proteome</keyword>
<dbReference type="SMART" id="SM00874">
    <property type="entry name" value="B5"/>
    <property type="match status" value="1"/>
</dbReference>
<keyword evidence="6 15" id="KW-0436">Ligase</keyword>
<dbReference type="HAMAP" id="MF_00283">
    <property type="entry name" value="Phe_tRNA_synth_beta1"/>
    <property type="match status" value="1"/>
</dbReference>
<dbReference type="InterPro" id="IPR033714">
    <property type="entry name" value="tRNA_bind_bactPheRS"/>
</dbReference>
<evidence type="ECO:0000256" key="3">
    <source>
        <dbReference type="ARBA" id="ARBA00011209"/>
    </source>
</evidence>
<name>A0A6I6G2S1_9BACT</name>
<dbReference type="Pfam" id="PF03484">
    <property type="entry name" value="B5"/>
    <property type="match status" value="1"/>
</dbReference>
<dbReference type="InterPro" id="IPR036690">
    <property type="entry name" value="Fdx_antiC-bd_sf"/>
</dbReference>
<evidence type="ECO:0000256" key="1">
    <source>
        <dbReference type="ARBA" id="ARBA00004496"/>
    </source>
</evidence>
<dbReference type="Pfam" id="PF01588">
    <property type="entry name" value="tRNA_bind"/>
    <property type="match status" value="1"/>
</dbReference>
<reference evidence="20 21" key="1">
    <citation type="submission" date="2019-11" db="EMBL/GenBank/DDBJ databases">
        <authorList>
            <person name="Im W.T."/>
        </authorList>
    </citation>
    <scope>NUCLEOTIDE SEQUENCE [LARGE SCALE GENOMIC DNA]</scope>
    <source>
        <strain evidence="20 21">SB-02</strain>
    </source>
</reference>
<keyword evidence="10 15" id="KW-0460">Magnesium</keyword>
<dbReference type="InterPro" id="IPR002547">
    <property type="entry name" value="tRNA-bd_dom"/>
</dbReference>
<dbReference type="GO" id="GO:0000049">
    <property type="term" value="F:tRNA binding"/>
    <property type="evidence" value="ECO:0007669"/>
    <property type="project" value="UniProtKB-UniRule"/>
</dbReference>
<evidence type="ECO:0000256" key="11">
    <source>
        <dbReference type="ARBA" id="ARBA00022884"/>
    </source>
</evidence>
<dbReference type="GO" id="GO:0000287">
    <property type="term" value="F:magnesium ion binding"/>
    <property type="evidence" value="ECO:0007669"/>
    <property type="project" value="UniProtKB-UniRule"/>
</dbReference>
<protein>
    <recommendedName>
        <fullName evidence="15">Phenylalanine--tRNA ligase beta subunit</fullName>
        <ecNumber evidence="15">6.1.1.20</ecNumber>
    </recommendedName>
    <alternativeName>
        <fullName evidence="15">Phenylalanyl-tRNA synthetase beta subunit</fullName>
        <shortName evidence="15">PheRS</shortName>
    </alternativeName>
</protein>
<evidence type="ECO:0000256" key="7">
    <source>
        <dbReference type="ARBA" id="ARBA00022723"/>
    </source>
</evidence>
<keyword evidence="11 16" id="KW-0694">RNA-binding</keyword>
<dbReference type="Proteomes" id="UP000426027">
    <property type="component" value="Chromosome"/>
</dbReference>
<keyword evidence="9 15" id="KW-0067">ATP-binding</keyword>
<dbReference type="PROSITE" id="PS51447">
    <property type="entry name" value="FDX_ACB"/>
    <property type="match status" value="1"/>
</dbReference>
<dbReference type="KEGG" id="fls:GLV81_01425"/>